<dbReference type="Pfam" id="PF14787">
    <property type="entry name" value="zf-CCHC_5"/>
    <property type="match status" value="1"/>
</dbReference>
<dbReference type="Gene3D" id="1.10.375.10">
    <property type="entry name" value="Human Immunodeficiency Virus Type 1 Capsid Protein"/>
    <property type="match status" value="1"/>
</dbReference>
<dbReference type="STRING" id="299467.A0A443S9W4"/>
<dbReference type="Gene3D" id="2.40.70.10">
    <property type="entry name" value="Acid Proteases"/>
    <property type="match status" value="1"/>
</dbReference>
<dbReference type="GO" id="GO:0016032">
    <property type="term" value="P:viral process"/>
    <property type="evidence" value="ECO:0007669"/>
    <property type="project" value="InterPro"/>
</dbReference>
<dbReference type="PANTHER" id="PTHR40389:SF3">
    <property type="entry name" value="IGE-BINDING PROTEIN"/>
    <property type="match status" value="1"/>
</dbReference>
<evidence type="ECO:0000256" key="9">
    <source>
        <dbReference type="PROSITE-ProRule" id="PRU00047"/>
    </source>
</evidence>
<dbReference type="GO" id="GO:0004190">
    <property type="term" value="F:aspartic-type endopeptidase activity"/>
    <property type="evidence" value="ECO:0007669"/>
    <property type="project" value="InterPro"/>
</dbReference>
<dbReference type="PROSITE" id="PS50158">
    <property type="entry name" value="ZF_CCHC"/>
    <property type="match status" value="1"/>
</dbReference>
<dbReference type="PANTHER" id="PTHR40389">
    <property type="entry name" value="ENDOGENOUS RETROVIRUS GROUP K MEMBER 24 GAG POLYPROTEIN-RELATED"/>
    <property type="match status" value="1"/>
</dbReference>
<evidence type="ECO:0000256" key="3">
    <source>
        <dbReference type="ARBA" id="ARBA00022670"/>
    </source>
</evidence>
<dbReference type="Pfam" id="PF00077">
    <property type="entry name" value="RVP"/>
    <property type="match status" value="1"/>
</dbReference>
<keyword evidence="5 9" id="KW-0863">Zinc-finger</keyword>
<protein>
    <recommendedName>
        <fullName evidence="2">human endogenous retrovirus K endopeptidase</fullName>
        <ecNumber evidence="2">3.4.23.50</ecNumber>
    </recommendedName>
</protein>
<evidence type="ECO:0000256" key="7">
    <source>
        <dbReference type="ARBA" id="ARBA00022833"/>
    </source>
</evidence>
<dbReference type="GO" id="GO:0003676">
    <property type="term" value="F:nucleic acid binding"/>
    <property type="evidence" value="ECO:0007669"/>
    <property type="project" value="InterPro"/>
</dbReference>
<dbReference type="Gene3D" id="2.70.40.10">
    <property type="match status" value="1"/>
</dbReference>
<comment type="catalytic activity">
    <reaction evidence="1">
        <text>Processing at the authentic HIV-1 PR recognition site and release of the mature p17 matrix and the p24 capsid protein, as a result of the cleavage of the -SQNY-|-PIVQ- cleavage site.</text>
        <dbReference type="EC" id="3.4.23.50"/>
    </reaction>
</comment>
<evidence type="ECO:0000313" key="14">
    <source>
        <dbReference type="EMBL" id="RWS24348.1"/>
    </source>
</evidence>
<dbReference type="VEuPathDB" id="VectorBase:LDEU007692"/>
<evidence type="ECO:0000256" key="6">
    <source>
        <dbReference type="ARBA" id="ARBA00022801"/>
    </source>
</evidence>
<feature type="domain" description="G-patch" evidence="12">
    <location>
        <begin position="493"/>
        <end position="537"/>
    </location>
</feature>
<evidence type="ECO:0000256" key="10">
    <source>
        <dbReference type="SAM" id="MobiDB-lite"/>
    </source>
</evidence>
<feature type="domain" description="CCHC-type" evidence="11">
    <location>
        <begin position="193"/>
        <end position="206"/>
    </location>
</feature>
<evidence type="ECO:0000256" key="1">
    <source>
        <dbReference type="ARBA" id="ARBA00001339"/>
    </source>
</evidence>
<dbReference type="InterPro" id="IPR018061">
    <property type="entry name" value="Retropepsins"/>
</dbReference>
<reference evidence="14 15" key="1">
    <citation type="journal article" date="2018" name="Gigascience">
        <title>Genomes of trombidid mites reveal novel predicted allergens and laterally-transferred genes associated with secondary metabolism.</title>
        <authorList>
            <person name="Dong X."/>
            <person name="Chaisiri K."/>
            <person name="Xia D."/>
            <person name="Armstrong S.D."/>
            <person name="Fang Y."/>
            <person name="Donnelly M.J."/>
            <person name="Kadowaki T."/>
            <person name="McGarry J.W."/>
            <person name="Darby A.C."/>
            <person name="Makepeace B.L."/>
        </authorList>
    </citation>
    <scope>NUCLEOTIDE SEQUENCE [LARGE SCALE GENOMIC DNA]</scope>
    <source>
        <strain evidence="14">UoL-UT</strain>
    </source>
</reference>
<dbReference type="GO" id="GO:0006508">
    <property type="term" value="P:proteolysis"/>
    <property type="evidence" value="ECO:0007669"/>
    <property type="project" value="UniProtKB-KW"/>
</dbReference>
<proteinExistence type="predicted"/>
<feature type="region of interest" description="Disordered" evidence="10">
    <location>
        <begin position="249"/>
        <end position="284"/>
    </location>
</feature>
<dbReference type="InterPro" id="IPR000467">
    <property type="entry name" value="G_patch_dom"/>
</dbReference>
<accession>A0A443S9W4</accession>
<dbReference type="InterPro" id="IPR045345">
    <property type="entry name" value="Gag_p24_C"/>
</dbReference>
<feature type="compositionally biased region" description="Polar residues" evidence="10">
    <location>
        <begin position="258"/>
        <end position="268"/>
    </location>
</feature>
<evidence type="ECO:0000259" key="12">
    <source>
        <dbReference type="PROSITE" id="PS50174"/>
    </source>
</evidence>
<evidence type="ECO:0000259" key="13">
    <source>
        <dbReference type="PROSITE" id="PS50175"/>
    </source>
</evidence>
<dbReference type="SUPFAM" id="SSF47353">
    <property type="entry name" value="Retrovirus capsid dimerization domain-like"/>
    <property type="match status" value="1"/>
</dbReference>
<dbReference type="InterPro" id="IPR008919">
    <property type="entry name" value="Retrov_capsid_N"/>
</dbReference>
<dbReference type="InterPro" id="IPR008916">
    <property type="entry name" value="Retrov_capsid_C"/>
</dbReference>
<keyword evidence="15" id="KW-1185">Reference proteome</keyword>
<organism evidence="14 15">
    <name type="scientific">Leptotrombidium deliense</name>
    <dbReference type="NCBI Taxonomy" id="299467"/>
    <lineage>
        <taxon>Eukaryota</taxon>
        <taxon>Metazoa</taxon>
        <taxon>Ecdysozoa</taxon>
        <taxon>Arthropoda</taxon>
        <taxon>Chelicerata</taxon>
        <taxon>Arachnida</taxon>
        <taxon>Acari</taxon>
        <taxon>Acariformes</taxon>
        <taxon>Trombidiformes</taxon>
        <taxon>Prostigmata</taxon>
        <taxon>Anystina</taxon>
        <taxon>Parasitengona</taxon>
        <taxon>Trombiculoidea</taxon>
        <taxon>Trombiculidae</taxon>
        <taxon>Leptotrombidium</taxon>
    </lineage>
</organism>
<dbReference type="AlphaFoldDB" id="A0A443S9W4"/>
<keyword evidence="7" id="KW-0862">Zinc</keyword>
<dbReference type="InterPro" id="IPR001995">
    <property type="entry name" value="Peptidase_A2_cat"/>
</dbReference>
<dbReference type="InterPro" id="IPR001878">
    <property type="entry name" value="Znf_CCHC"/>
</dbReference>
<dbReference type="Pfam" id="PF19317">
    <property type="entry name" value="Gag_p24_C"/>
    <property type="match status" value="1"/>
</dbReference>
<dbReference type="InterPro" id="IPR029054">
    <property type="entry name" value="dUTPase-like"/>
</dbReference>
<sequence>MTPGDWQTVVKAALSSMGQYMEWKALWYDASQSYAKINAIAEGVQRNWTFDLLTGQGQFANNQINYDWGAYAQVSAAAIKAWKALSKKGGSENHLTKIVQGPRESFSDFVARMTEAAGRIFGDTDQAMPLIEQLIYEQATQECRTAITPRKDKGLQHWLKVCREIGGPLTNAGLAAAILQGQRRPPPDSRKVCYSCGKPGHLKRDCQTLSKKRAPGLCTKCKKGYHWASECRSVRDISGKLLLAHIPQVQEEEDLPKNGSTGPRSQGPKTYGIPARGKKTSQPIKQQVTSQEWTSPVPADYGGSLPSGCIGLVLGLSSLTLKGLVVHPGVVNSTYKEELQVLCSCPRGVFPISPGDLIAQLLLLPGIIETTGAQASAPSPTTDSAYLMLSLHSRPSLDLRVEGKIFSGVLDTGADKSIISSRWWPKAWPLTQSSHSLQGLGYEASPTISSRALKWEAPEGQEGKFVPYVLPLPVNLWGRDILQGLGLRLVNDYSLPAQQMMTKMGYKTGKGLGKCEQGMLEPIQPLPKNDKHGLGFS</sequence>
<dbReference type="SUPFAM" id="SSF47943">
    <property type="entry name" value="Retrovirus capsid protein, N-terminal core domain"/>
    <property type="match status" value="1"/>
</dbReference>
<evidence type="ECO:0000256" key="2">
    <source>
        <dbReference type="ARBA" id="ARBA00013083"/>
    </source>
</evidence>
<evidence type="ECO:0000256" key="5">
    <source>
        <dbReference type="ARBA" id="ARBA00022771"/>
    </source>
</evidence>
<dbReference type="SUPFAM" id="SSF51283">
    <property type="entry name" value="dUTPase-like"/>
    <property type="match status" value="1"/>
</dbReference>
<dbReference type="InterPro" id="IPR034170">
    <property type="entry name" value="Retropepsin-like_cat_dom"/>
</dbReference>
<dbReference type="Gene3D" id="1.10.1200.30">
    <property type="match status" value="1"/>
</dbReference>
<keyword evidence="6" id="KW-0378">Hydrolase</keyword>
<dbReference type="Gene3D" id="4.10.60.10">
    <property type="entry name" value="Zinc finger, CCHC-type"/>
    <property type="match status" value="1"/>
</dbReference>
<dbReference type="SMART" id="SM00343">
    <property type="entry name" value="ZnF_C2HC"/>
    <property type="match status" value="2"/>
</dbReference>
<gene>
    <name evidence="14" type="ORF">B4U80_13234</name>
</gene>
<name>A0A443S9W4_9ACAR</name>
<dbReference type="SUPFAM" id="SSF50630">
    <property type="entry name" value="Acid proteases"/>
    <property type="match status" value="1"/>
</dbReference>
<dbReference type="OrthoDB" id="419889at2759"/>
<dbReference type="SUPFAM" id="SSF57756">
    <property type="entry name" value="Retrovirus zinc finger-like domains"/>
    <property type="match status" value="1"/>
</dbReference>
<dbReference type="Proteomes" id="UP000288716">
    <property type="component" value="Unassembled WGS sequence"/>
</dbReference>
<dbReference type="InterPro" id="IPR036157">
    <property type="entry name" value="dUTPase-like_sf"/>
</dbReference>
<dbReference type="GO" id="GO:0008270">
    <property type="term" value="F:zinc ion binding"/>
    <property type="evidence" value="ECO:0007669"/>
    <property type="project" value="UniProtKB-KW"/>
</dbReference>
<keyword evidence="3" id="KW-0645">Protease</keyword>
<comment type="caution">
    <text evidence="14">The sequence shown here is derived from an EMBL/GenBank/DDBJ whole genome shotgun (WGS) entry which is preliminary data.</text>
</comment>
<dbReference type="PROSITE" id="PS50175">
    <property type="entry name" value="ASP_PROT_RETROV"/>
    <property type="match status" value="1"/>
</dbReference>
<dbReference type="Pfam" id="PF00692">
    <property type="entry name" value="dUTPase"/>
    <property type="match status" value="1"/>
</dbReference>
<dbReference type="SMART" id="SM00443">
    <property type="entry name" value="G_patch"/>
    <property type="match status" value="1"/>
</dbReference>
<comment type="function">
    <text evidence="8">The aspartyl protease mediates proteolytic cleavages of Gag and Gag-Pol polyproteins during or shortly after the release of the virion from the plasma membrane. Cleavages take place as an ordered, step-wise cascade to yield mature proteins. This process is called maturation. Displays maximal activity during the budding process just prior to particle release from the cell.</text>
</comment>
<dbReference type="InterPro" id="IPR050195">
    <property type="entry name" value="Primate_lentivir_Gag_pol-like"/>
</dbReference>
<dbReference type="InterPro" id="IPR001969">
    <property type="entry name" value="Aspartic_peptidase_AS"/>
</dbReference>
<dbReference type="EMBL" id="NCKV01004992">
    <property type="protein sequence ID" value="RWS24348.1"/>
    <property type="molecule type" value="Genomic_DNA"/>
</dbReference>
<dbReference type="Pfam" id="PF00607">
    <property type="entry name" value="Gag_p24"/>
    <property type="match status" value="1"/>
</dbReference>
<dbReference type="PROSITE" id="PS50174">
    <property type="entry name" value="G_PATCH"/>
    <property type="match status" value="1"/>
</dbReference>
<dbReference type="CDD" id="cd05482">
    <property type="entry name" value="HIV_retropepsin_like"/>
    <property type="match status" value="1"/>
</dbReference>
<dbReference type="InterPro" id="IPR036875">
    <property type="entry name" value="Znf_CCHC_sf"/>
</dbReference>
<dbReference type="Pfam" id="PF01585">
    <property type="entry name" value="G-patch"/>
    <property type="match status" value="1"/>
</dbReference>
<evidence type="ECO:0000256" key="4">
    <source>
        <dbReference type="ARBA" id="ARBA00022723"/>
    </source>
</evidence>
<evidence type="ECO:0000313" key="15">
    <source>
        <dbReference type="Proteomes" id="UP000288716"/>
    </source>
</evidence>
<evidence type="ECO:0000259" key="11">
    <source>
        <dbReference type="PROSITE" id="PS50158"/>
    </source>
</evidence>
<feature type="domain" description="Peptidase A2" evidence="13">
    <location>
        <begin position="406"/>
        <end position="481"/>
    </location>
</feature>
<dbReference type="EC" id="3.4.23.50" evidence="2"/>
<dbReference type="Pfam" id="PF00098">
    <property type="entry name" value="zf-CCHC"/>
    <property type="match status" value="1"/>
</dbReference>
<dbReference type="InterPro" id="IPR021109">
    <property type="entry name" value="Peptidase_aspartic_dom_sf"/>
</dbReference>
<evidence type="ECO:0000256" key="8">
    <source>
        <dbReference type="ARBA" id="ARBA00037498"/>
    </source>
</evidence>
<keyword evidence="4" id="KW-0479">Metal-binding</keyword>
<dbReference type="PROSITE" id="PS00141">
    <property type="entry name" value="ASP_PROTEASE"/>
    <property type="match status" value="1"/>
</dbReference>